<dbReference type="Pfam" id="PF02210">
    <property type="entry name" value="Laminin_G_2"/>
    <property type="match status" value="5"/>
</dbReference>
<keyword evidence="2" id="KW-0245">EGF-like domain</keyword>
<dbReference type="InterPro" id="IPR050372">
    <property type="entry name" value="Neurexin-related_CASP"/>
</dbReference>
<evidence type="ECO:0000259" key="5">
    <source>
        <dbReference type="PROSITE" id="PS50026"/>
    </source>
</evidence>
<evidence type="ECO:0000256" key="3">
    <source>
        <dbReference type="PROSITE-ProRule" id="PRU00122"/>
    </source>
</evidence>
<reference evidence="6 7" key="2">
    <citation type="submission" date="2018-11" db="EMBL/GenBank/DDBJ databases">
        <authorList>
            <consortium name="Pathogen Informatics"/>
        </authorList>
    </citation>
    <scope>NUCLEOTIDE SEQUENCE [LARGE SCALE GENOMIC DNA]</scope>
</reference>
<dbReference type="Gene3D" id="2.60.120.200">
    <property type="match status" value="5"/>
</dbReference>
<feature type="domain" description="Laminin G" evidence="4">
    <location>
        <begin position="26"/>
        <end position="221"/>
    </location>
</feature>
<feature type="domain" description="Laminin G" evidence="4">
    <location>
        <begin position="930"/>
        <end position="1096"/>
    </location>
</feature>
<feature type="domain" description="Laminin G" evidence="4">
    <location>
        <begin position="289"/>
        <end position="485"/>
    </location>
</feature>
<feature type="domain" description="EGF-like" evidence="5">
    <location>
        <begin position="691"/>
        <end position="728"/>
    </location>
</feature>
<dbReference type="SUPFAM" id="SSF49899">
    <property type="entry name" value="Concanavalin A-like lectins/glucanases"/>
    <property type="match status" value="5"/>
</dbReference>
<protein>
    <submittedName>
        <fullName evidence="8">Neurexin-1a</fullName>
    </submittedName>
</protein>
<feature type="domain" description="Laminin G" evidence="4">
    <location>
        <begin position="493"/>
        <end position="686"/>
    </location>
</feature>
<keyword evidence="1 3" id="KW-1015">Disulfide bond</keyword>
<dbReference type="PROSITE" id="PS50026">
    <property type="entry name" value="EGF_3"/>
    <property type="match status" value="2"/>
</dbReference>
<accession>A0A158PPP0</accession>
<reference evidence="8" key="1">
    <citation type="submission" date="2016-04" db="UniProtKB">
        <authorList>
            <consortium name="WormBaseParasite"/>
        </authorList>
    </citation>
    <scope>IDENTIFICATION</scope>
</reference>
<dbReference type="AlphaFoldDB" id="A0A158PPP0"/>
<dbReference type="InterPro" id="IPR000742">
    <property type="entry name" value="EGF"/>
</dbReference>
<evidence type="ECO:0000259" key="4">
    <source>
        <dbReference type="PROSITE" id="PS50025"/>
    </source>
</evidence>
<dbReference type="SMART" id="SM00181">
    <property type="entry name" value="EGF"/>
    <property type="match status" value="2"/>
</dbReference>
<evidence type="ECO:0000256" key="1">
    <source>
        <dbReference type="ARBA" id="ARBA00023157"/>
    </source>
</evidence>
<dbReference type="InterPro" id="IPR013320">
    <property type="entry name" value="ConA-like_dom_sf"/>
</dbReference>
<organism evidence="8">
    <name type="scientific">Anisakis simplex</name>
    <name type="common">Herring worm</name>
    <dbReference type="NCBI Taxonomy" id="6269"/>
    <lineage>
        <taxon>Eukaryota</taxon>
        <taxon>Metazoa</taxon>
        <taxon>Ecdysozoa</taxon>
        <taxon>Nematoda</taxon>
        <taxon>Chromadorea</taxon>
        <taxon>Rhabditida</taxon>
        <taxon>Spirurina</taxon>
        <taxon>Ascaridomorpha</taxon>
        <taxon>Ascaridoidea</taxon>
        <taxon>Anisakidae</taxon>
        <taxon>Anisakis</taxon>
        <taxon>Anisakis simplex complex</taxon>
    </lineage>
</organism>
<dbReference type="EMBL" id="UYRR01031827">
    <property type="protein sequence ID" value="VDK52841.1"/>
    <property type="molecule type" value="Genomic_DNA"/>
</dbReference>
<evidence type="ECO:0000313" key="6">
    <source>
        <dbReference type="EMBL" id="VDK52841.1"/>
    </source>
</evidence>
<evidence type="ECO:0000313" key="8">
    <source>
        <dbReference type="WBParaSite" id="ASIM_0001517901-mRNA-1"/>
    </source>
</evidence>
<comment type="caution">
    <text evidence="2">Lacks conserved residue(s) required for the propagation of feature annotation.</text>
</comment>
<dbReference type="CDD" id="cd00110">
    <property type="entry name" value="LamG"/>
    <property type="match status" value="5"/>
</dbReference>
<dbReference type="InterPro" id="IPR001791">
    <property type="entry name" value="Laminin_G"/>
</dbReference>
<evidence type="ECO:0000256" key="2">
    <source>
        <dbReference type="PROSITE-ProRule" id="PRU00076"/>
    </source>
</evidence>
<name>A0A158PPP0_ANISI</name>
<dbReference type="PANTHER" id="PTHR15036">
    <property type="entry name" value="PIKACHURIN-LIKE PROTEIN"/>
    <property type="match status" value="1"/>
</dbReference>
<proteinExistence type="predicted"/>
<dbReference type="GO" id="GO:0016020">
    <property type="term" value="C:membrane"/>
    <property type="evidence" value="ECO:0007669"/>
    <property type="project" value="UniProtKB-SubCell"/>
</dbReference>
<evidence type="ECO:0000313" key="7">
    <source>
        <dbReference type="Proteomes" id="UP000267096"/>
    </source>
</evidence>
<dbReference type="PANTHER" id="PTHR15036:SF89">
    <property type="entry name" value="NEUREXIN 1, ISOFORM F"/>
    <property type="match status" value="1"/>
</dbReference>
<dbReference type="OrthoDB" id="6275838at2759"/>
<dbReference type="PROSITE" id="PS50025">
    <property type="entry name" value="LAM_G_DOMAIN"/>
    <property type="match status" value="4"/>
</dbReference>
<keyword evidence="7" id="KW-1185">Reference proteome</keyword>
<sequence length="1099" mass="123454">MIGYCVRPENVQIFRKFFLLTRRLCQVPLNTLHRFAFRYPKWSHTFENQLSLEFRTRQSDALLLYTDDGGVQGNFYALTIADGRLQLDFRLGDESNDLASQRAVVTMRVDDIPVNDNRWHQLTLFQAWENVKLQLDDTVLFKILSQQSFVFGNLKTCSDVFVGGVPKDIHMLAAMSSPLKRHTKTFAGTIKNLVYRLYPQGVTSPQLLESVGMRQSDDDYCKPSAVGGNKEQYCKNDGVCYSTNDGPKCDCSLSDFDGRRCEQGIEHMFTSSYNDHICMADFSVRLDAELSFFGNEWLGYDVSNNSAATIRSRFENISFAFKTIQGRQTLFFSGDQLVVSFFRVQNYVYVTIDDGSLVATSKFDDTEKRLIRIFNEYPSGRYDDDQWHMVTVTRTLTLMTLIVDGRKDEIRQYAPEIDWLKNSYAFVGGIPLEKQYEDLDKPNFRGCMKKVKFEADAHLINFISLADQGYGQSVIRSAGDLAFSCRKPTVPPDILSFNSGQHYITLPKWNSLGSGSIGFQLRTYELDGLILYHGSKSITNDSSDYIAFELIDGHLFLIINLGSGHVRLQTTASKITEGTVWHSVTLERMGRTGTVIVDNIRTDFSTPGVSANLIIDEPIYVGAVPWPANDSTPSSFRFPSTVWTANLRQGYVGCLKNVRLNGISANIANVYEEQKTLVEAGISQGCPNTLNNDYCASSPCKNYGRCEIGYATFRCDCSNSHMEGPTCNIEPEVVELTEKGGELPPFHLPNPLHSESETIECKFRTDDDKGIIFDSKSTASPSHRILIAIIRGELELHLNFGVTQHTFNWGSGLNDDRFHSIRVKRRGEKLLLFLDGKWEHSYFLPSSNIVLQIDQIAAGHSLHPTGLSDFVPPRNETNDENFSGQMIKLTFNGYDVLKKAKRRNGNFAASSKSSEVRDGQKSRNRKAKYSAVSFETNKGRVVFADSRISTIEGPYRISLKFRTLAPSCIILVVTSNSTYSFGFGSRFESVLSPVLRRKQTLSDMRWHSLLIYQNAINGEHHMIIDNTSTVMDTVGGHMAKLEGQLYLGGVPPLTPLSPRLTNVVGFRGCISSLRIGDEHLDAFEDAYEIVGVTKGCTGQ</sequence>
<dbReference type="SMART" id="SM00282">
    <property type="entry name" value="LamG"/>
    <property type="match status" value="5"/>
</dbReference>
<dbReference type="WBParaSite" id="ASIM_0001517901-mRNA-1">
    <property type="protein sequence ID" value="ASIM_0001517901-mRNA-1"/>
    <property type="gene ID" value="ASIM_0001517901"/>
</dbReference>
<feature type="domain" description="EGF-like" evidence="5">
    <location>
        <begin position="217"/>
        <end position="262"/>
    </location>
</feature>
<gene>
    <name evidence="6" type="ORF">ASIM_LOCUS14589</name>
</gene>
<feature type="disulfide bond" evidence="3">
    <location>
        <begin position="1069"/>
        <end position="1096"/>
    </location>
</feature>
<dbReference type="Gene3D" id="2.10.25.10">
    <property type="entry name" value="Laminin"/>
    <property type="match status" value="2"/>
</dbReference>
<dbReference type="CDD" id="cd00054">
    <property type="entry name" value="EGF_CA"/>
    <property type="match status" value="2"/>
</dbReference>
<dbReference type="Proteomes" id="UP000267096">
    <property type="component" value="Unassembled WGS sequence"/>
</dbReference>